<evidence type="ECO:0000313" key="1">
    <source>
        <dbReference type="EMBL" id="OXA53180.1"/>
    </source>
</evidence>
<reference evidence="1 2" key="1">
    <citation type="submission" date="2015-12" db="EMBL/GenBank/DDBJ databases">
        <title>The genome of Folsomia candida.</title>
        <authorList>
            <person name="Faddeeva A."/>
            <person name="Derks M.F."/>
            <person name="Anvar Y."/>
            <person name="Smit S."/>
            <person name="Van Straalen N."/>
            <person name="Roelofs D."/>
        </authorList>
    </citation>
    <scope>NUCLEOTIDE SEQUENCE [LARGE SCALE GENOMIC DNA]</scope>
    <source>
        <strain evidence="1 2">VU population</strain>
        <tissue evidence="1">Whole body</tissue>
    </source>
</reference>
<accession>A0A226E776</accession>
<organism evidence="1 2">
    <name type="scientific">Folsomia candida</name>
    <name type="common">Springtail</name>
    <dbReference type="NCBI Taxonomy" id="158441"/>
    <lineage>
        <taxon>Eukaryota</taxon>
        <taxon>Metazoa</taxon>
        <taxon>Ecdysozoa</taxon>
        <taxon>Arthropoda</taxon>
        <taxon>Hexapoda</taxon>
        <taxon>Collembola</taxon>
        <taxon>Entomobryomorpha</taxon>
        <taxon>Isotomoidea</taxon>
        <taxon>Isotomidae</taxon>
        <taxon>Proisotominae</taxon>
        <taxon>Folsomia</taxon>
    </lineage>
</organism>
<keyword evidence="2" id="KW-1185">Reference proteome</keyword>
<dbReference type="Proteomes" id="UP000198287">
    <property type="component" value="Unassembled WGS sequence"/>
</dbReference>
<dbReference type="EMBL" id="LNIX01000006">
    <property type="protein sequence ID" value="OXA53180.1"/>
    <property type="molecule type" value="Genomic_DNA"/>
</dbReference>
<name>A0A226E776_FOLCA</name>
<sequence>MLGDYYHHHHHHHPYFTLTIFFRVLSANQVPHLTRKSTNVITTTYDCCGQRGQVLSVRRGKDFLFRKRNKWEELRGIDVTLALKWWDHQRSFTAHGINLRIK</sequence>
<proteinExistence type="predicted"/>
<comment type="caution">
    <text evidence="1">The sequence shown here is derived from an EMBL/GenBank/DDBJ whole genome shotgun (WGS) entry which is preliminary data.</text>
</comment>
<gene>
    <name evidence="1" type="ORF">Fcan01_12650</name>
</gene>
<dbReference type="AlphaFoldDB" id="A0A226E776"/>
<protein>
    <submittedName>
        <fullName evidence="1">Uncharacterized protein</fullName>
    </submittedName>
</protein>
<evidence type="ECO:0000313" key="2">
    <source>
        <dbReference type="Proteomes" id="UP000198287"/>
    </source>
</evidence>